<feature type="transmembrane region" description="Helical" evidence="3">
    <location>
        <begin position="94"/>
        <end position="114"/>
    </location>
</feature>
<keyword evidence="2" id="KW-0813">Transport</keyword>
<dbReference type="EMBL" id="AP008231">
    <property type="protein sequence ID" value="BAD80554.1"/>
    <property type="molecule type" value="Genomic_DNA"/>
</dbReference>
<dbReference type="KEGG" id="syc:syc2364_d"/>
<dbReference type="eggNOG" id="COG1268">
    <property type="taxonomic scope" value="Bacteria"/>
</dbReference>
<comment type="subcellular location">
    <subcellularLocation>
        <location evidence="2">Cell membrane</location>
        <topology evidence="2">Multi-pass membrane protein</topology>
    </subcellularLocation>
</comment>
<accession>A0A0H3K5S8</accession>
<reference evidence="4 5" key="1">
    <citation type="journal article" date="2007" name="Photosyn. Res.">
        <title>Complete nucleotide sequence of the freshwater unicellular cyanobacterium Synechococcus elongatus PCC 6301 chromosome: gene content and organization.</title>
        <authorList>
            <person name="Sugita C."/>
            <person name="Ogata K."/>
            <person name="Shikata M."/>
            <person name="Jikuya H."/>
            <person name="Takano J."/>
            <person name="Furumichi M."/>
            <person name="Kanehisa M."/>
            <person name="Omata T."/>
            <person name="Sugiura M."/>
            <person name="Sugita M."/>
        </authorList>
    </citation>
    <scope>NUCLEOTIDE SEQUENCE [LARGE SCALE GENOMIC DNA]</scope>
    <source>
        <strain evidence="5">ATCC 27144 / PCC 6301 / SAUG 1402/1</strain>
    </source>
</reference>
<comment type="similarity">
    <text evidence="1 2">Belongs to the BioY family.</text>
</comment>
<dbReference type="Gene3D" id="1.10.1760.20">
    <property type="match status" value="1"/>
</dbReference>
<dbReference type="Proteomes" id="UP000001175">
    <property type="component" value="Chromosome"/>
</dbReference>
<dbReference type="RefSeq" id="WP_011244674.1">
    <property type="nucleotide sequence ID" value="NC_006576.1"/>
</dbReference>
<name>A0A0H3K5S8_SYNP6</name>
<dbReference type="PANTHER" id="PTHR34295">
    <property type="entry name" value="BIOTIN TRANSPORTER BIOY"/>
    <property type="match status" value="1"/>
</dbReference>
<feature type="transmembrane region" description="Helical" evidence="3">
    <location>
        <begin position="126"/>
        <end position="147"/>
    </location>
</feature>
<keyword evidence="3" id="KW-1133">Transmembrane helix</keyword>
<dbReference type="Pfam" id="PF02632">
    <property type="entry name" value="BioY"/>
    <property type="match status" value="1"/>
</dbReference>
<evidence type="ECO:0000313" key="5">
    <source>
        <dbReference type="Proteomes" id="UP000001175"/>
    </source>
</evidence>
<dbReference type="GO" id="GO:0005886">
    <property type="term" value="C:plasma membrane"/>
    <property type="evidence" value="ECO:0007669"/>
    <property type="project" value="UniProtKB-SubCell"/>
</dbReference>
<evidence type="ECO:0000256" key="3">
    <source>
        <dbReference type="SAM" id="Phobius"/>
    </source>
</evidence>
<keyword evidence="3" id="KW-0812">Transmembrane</keyword>
<dbReference type="PIRSF" id="PIRSF016661">
    <property type="entry name" value="BioY"/>
    <property type="match status" value="1"/>
</dbReference>
<evidence type="ECO:0000256" key="1">
    <source>
        <dbReference type="ARBA" id="ARBA00010692"/>
    </source>
</evidence>
<gene>
    <name evidence="4" type="ordered locus">syc2364_d</name>
</gene>
<feature type="transmembrane region" description="Helical" evidence="3">
    <location>
        <begin position="6"/>
        <end position="28"/>
    </location>
</feature>
<sequence length="193" mass="20569">MSLTGLLWAGIGLLLTIAGTFIEPAILVPSWQEGSLRWLTYSLTSSAQVAAMLLTSCMGGAEASFLAQVAYLALGLSRYPVFSQGGGLGYWQEPGFGFLIGFLPAAWLCGRWAFRQPVTLEHLSLGCLLGLATVQFFGAIYLGLLTLGGGLHGGATALPGLLWQYNIWPLSGQLALVCGVTLIAFLLRRLLLY</sequence>
<feature type="transmembrane region" description="Helical" evidence="3">
    <location>
        <begin position="167"/>
        <end position="187"/>
    </location>
</feature>
<keyword evidence="2 3" id="KW-0472">Membrane</keyword>
<dbReference type="GO" id="GO:0015225">
    <property type="term" value="F:biotin transmembrane transporter activity"/>
    <property type="evidence" value="ECO:0007669"/>
    <property type="project" value="UniProtKB-UniRule"/>
</dbReference>
<keyword evidence="2" id="KW-1003">Cell membrane</keyword>
<dbReference type="AlphaFoldDB" id="A0A0H3K5S8"/>
<evidence type="ECO:0000256" key="2">
    <source>
        <dbReference type="PIRNR" id="PIRNR016661"/>
    </source>
</evidence>
<evidence type="ECO:0000313" key="4">
    <source>
        <dbReference type="EMBL" id="BAD80554.1"/>
    </source>
</evidence>
<organism evidence="4 5">
    <name type="scientific">Synechococcus sp. (strain ATCC 27144 / PCC 6301 / SAUG 1402/1)</name>
    <name type="common">Anacystis nidulans</name>
    <dbReference type="NCBI Taxonomy" id="269084"/>
    <lineage>
        <taxon>Bacteria</taxon>
        <taxon>Bacillati</taxon>
        <taxon>Cyanobacteriota</taxon>
        <taxon>Cyanophyceae</taxon>
        <taxon>Synechococcales</taxon>
        <taxon>Synechococcaceae</taxon>
        <taxon>Synechococcus</taxon>
    </lineage>
</organism>
<dbReference type="PANTHER" id="PTHR34295:SF1">
    <property type="entry name" value="BIOTIN TRANSPORTER BIOY"/>
    <property type="match status" value="1"/>
</dbReference>
<dbReference type="InterPro" id="IPR003784">
    <property type="entry name" value="BioY"/>
</dbReference>
<proteinExistence type="inferred from homology"/>
<protein>
    <recommendedName>
        <fullName evidence="2">Biotin transporter</fullName>
    </recommendedName>
</protein>